<evidence type="ECO:0000256" key="1">
    <source>
        <dbReference type="SAM" id="MobiDB-lite"/>
    </source>
</evidence>
<sequence>MFGAFGRKVGMRSRNQGGESSSNGHFSSSKPVISHAENEKLQEDAKKKNKPHRKEDEVMVSATVKRHSKSPGPTERKNKKSIELSKEDLIKLLSIMEGELQFLYQQGQLKELTEYSVQLWSPQFNKDGDKLEEVQRKDVKMIKGLENLPCDKR</sequence>
<name>A0ABC9WKX8_GRUJA</name>
<organism evidence="2 3">
    <name type="scientific">Grus japonensis</name>
    <name type="common">Japanese crane</name>
    <name type="synonym">Red-crowned crane</name>
    <dbReference type="NCBI Taxonomy" id="30415"/>
    <lineage>
        <taxon>Eukaryota</taxon>
        <taxon>Metazoa</taxon>
        <taxon>Chordata</taxon>
        <taxon>Craniata</taxon>
        <taxon>Vertebrata</taxon>
        <taxon>Euteleostomi</taxon>
        <taxon>Archelosauria</taxon>
        <taxon>Archosauria</taxon>
        <taxon>Dinosauria</taxon>
        <taxon>Saurischia</taxon>
        <taxon>Theropoda</taxon>
        <taxon>Coelurosauria</taxon>
        <taxon>Aves</taxon>
        <taxon>Neognathae</taxon>
        <taxon>Neoaves</taxon>
        <taxon>Gruiformes</taxon>
        <taxon>Gruidae</taxon>
        <taxon>Grus</taxon>
    </lineage>
</organism>
<feature type="compositionally biased region" description="Basic and acidic residues" evidence="1">
    <location>
        <begin position="36"/>
        <end position="46"/>
    </location>
</feature>
<evidence type="ECO:0000313" key="3">
    <source>
        <dbReference type="Proteomes" id="UP001623348"/>
    </source>
</evidence>
<dbReference type="Proteomes" id="UP001623348">
    <property type="component" value="Unassembled WGS sequence"/>
</dbReference>
<feature type="region of interest" description="Disordered" evidence="1">
    <location>
        <begin position="1"/>
        <end position="80"/>
    </location>
</feature>
<proteinExistence type="predicted"/>
<accession>A0ABC9WKX8</accession>
<gene>
    <name evidence="2" type="ORF">GRJ2_001077600</name>
</gene>
<dbReference type="AlphaFoldDB" id="A0ABC9WKX8"/>
<reference evidence="2 3" key="1">
    <citation type="submission" date="2024-06" db="EMBL/GenBank/DDBJ databases">
        <title>The draft genome of Grus japonensis, version 3.</title>
        <authorList>
            <person name="Nabeshima K."/>
            <person name="Suzuki S."/>
            <person name="Onuma M."/>
        </authorList>
    </citation>
    <scope>NUCLEOTIDE SEQUENCE [LARGE SCALE GENOMIC DNA]</scope>
    <source>
        <strain evidence="2 3">451A</strain>
    </source>
</reference>
<feature type="compositionally biased region" description="Low complexity" evidence="1">
    <location>
        <begin position="17"/>
        <end position="29"/>
    </location>
</feature>
<evidence type="ECO:0000313" key="2">
    <source>
        <dbReference type="EMBL" id="GAB0186123.1"/>
    </source>
</evidence>
<keyword evidence="3" id="KW-1185">Reference proteome</keyword>
<dbReference type="EMBL" id="BAAFJT010000003">
    <property type="protein sequence ID" value="GAB0186123.1"/>
    <property type="molecule type" value="Genomic_DNA"/>
</dbReference>
<protein>
    <submittedName>
        <fullName evidence="2">Filamin-A-interacting protein 1</fullName>
    </submittedName>
</protein>
<comment type="caution">
    <text evidence="2">The sequence shown here is derived from an EMBL/GenBank/DDBJ whole genome shotgun (WGS) entry which is preliminary data.</text>
</comment>